<name>A0A161XP14_NODSP</name>
<reference evidence="2 3" key="1">
    <citation type="submission" date="2016-04" db="EMBL/GenBank/DDBJ databases">
        <title>Draft Genome Assembly of the Bloom-forming Cyanobacterium Nodularia spumigena Strain CENA596 in Shrimp Production Ponds.</title>
        <authorList>
            <person name="Popin R.V."/>
            <person name="Rigonato J."/>
            <person name="Abreu V.A."/>
            <person name="Andreote A.P."/>
            <person name="Silveira S.B."/>
            <person name="Odebrecht C."/>
            <person name="Fiore M.F."/>
        </authorList>
    </citation>
    <scope>NUCLEOTIDE SEQUENCE [LARGE SCALE GENOMIC DNA]</scope>
    <source>
        <strain evidence="2 3">CENA596</strain>
    </source>
</reference>
<dbReference type="Gene3D" id="3.40.50.300">
    <property type="entry name" value="P-loop containing nucleotide triphosphate hydrolases"/>
    <property type="match status" value="1"/>
</dbReference>
<evidence type="ECO:0000259" key="1">
    <source>
        <dbReference type="Pfam" id="PF13304"/>
    </source>
</evidence>
<accession>A0A161XP14</accession>
<evidence type="ECO:0000313" key="2">
    <source>
        <dbReference type="EMBL" id="KZL50624.1"/>
    </source>
</evidence>
<sequence>MLIEFSIGNYRSFKDKVTFSMVAANIVAKDPKIDENNTFAVDDKLTLLKSAAIYGANASGKSNLAKAISFMKWFMINSSKETQSTEEIGVEPFRLSTETETEPSLFEIVFLLDGKKYRYGFEATQQRVISEWLFYVPNKRETRIFERNFEESTEIFNISKIFKGGGIDSKTRHNALFLSVAAQFNVEIAEKILDWLTRKLKIISGLDDISDYTVSYLAEGNDNRSDIIQLIKKLDLGIREITVKETEIRLNSLPLPEDTSEELKKMIVKSGIVKATLIKTVHQKFDSQGNHISLELFDLYEHESEGTQKIVSIAGILVDTFKNGDVLIFDEFDARLHPLITKAIVEIFNSQETNYNNAQLIFMTHDTNLLSNKLFRRDQIWFTEKNKYGATDLYSLVEYPIRNDASFENDYIQGKYGAIPFIGNLSQILGNPDA</sequence>
<feature type="domain" description="ATPase AAA-type core" evidence="1">
    <location>
        <begin position="51"/>
        <end position="371"/>
    </location>
</feature>
<dbReference type="EMBL" id="LWAJ01000074">
    <property type="protein sequence ID" value="KZL50624.1"/>
    <property type="molecule type" value="Genomic_DNA"/>
</dbReference>
<dbReference type="AlphaFoldDB" id="A0A161XP14"/>
<dbReference type="GO" id="GO:0005524">
    <property type="term" value="F:ATP binding"/>
    <property type="evidence" value="ECO:0007669"/>
    <property type="project" value="InterPro"/>
</dbReference>
<dbReference type="PANTHER" id="PTHR40396">
    <property type="entry name" value="ATPASE-LIKE PROTEIN"/>
    <property type="match status" value="1"/>
</dbReference>
<dbReference type="RefSeq" id="WP_063872064.1">
    <property type="nucleotide sequence ID" value="NZ_CAWMRI010000074.1"/>
</dbReference>
<comment type="caution">
    <text evidence="2">The sequence shown here is derived from an EMBL/GenBank/DDBJ whole genome shotgun (WGS) entry which is preliminary data.</text>
</comment>
<dbReference type="GO" id="GO:0016887">
    <property type="term" value="F:ATP hydrolysis activity"/>
    <property type="evidence" value="ECO:0007669"/>
    <property type="project" value="InterPro"/>
</dbReference>
<dbReference type="Proteomes" id="UP000076555">
    <property type="component" value="Unassembled WGS sequence"/>
</dbReference>
<gene>
    <name evidence="2" type="ORF">A2T98_06515</name>
</gene>
<proteinExistence type="predicted"/>
<dbReference type="InterPro" id="IPR027417">
    <property type="entry name" value="P-loop_NTPase"/>
</dbReference>
<dbReference type="PANTHER" id="PTHR40396:SF1">
    <property type="entry name" value="ATPASE AAA-TYPE CORE DOMAIN-CONTAINING PROTEIN"/>
    <property type="match status" value="1"/>
</dbReference>
<dbReference type="SUPFAM" id="SSF52540">
    <property type="entry name" value="P-loop containing nucleoside triphosphate hydrolases"/>
    <property type="match status" value="1"/>
</dbReference>
<organism evidence="2 3">
    <name type="scientific">Nodularia spumigena CENA596</name>
    <dbReference type="NCBI Taxonomy" id="1819295"/>
    <lineage>
        <taxon>Bacteria</taxon>
        <taxon>Bacillati</taxon>
        <taxon>Cyanobacteriota</taxon>
        <taxon>Cyanophyceae</taxon>
        <taxon>Nostocales</taxon>
        <taxon>Nodulariaceae</taxon>
        <taxon>Nodularia</taxon>
    </lineage>
</organism>
<dbReference type="Pfam" id="PF13304">
    <property type="entry name" value="AAA_21"/>
    <property type="match status" value="1"/>
</dbReference>
<evidence type="ECO:0000313" key="3">
    <source>
        <dbReference type="Proteomes" id="UP000076555"/>
    </source>
</evidence>
<protein>
    <submittedName>
        <fullName evidence="2">Abortive infection protein</fullName>
    </submittedName>
</protein>
<dbReference type="InterPro" id="IPR003959">
    <property type="entry name" value="ATPase_AAA_core"/>
</dbReference>
<dbReference type="OrthoDB" id="9809324at2"/>